<name>A0A6J6DV85_9ZZZZ</name>
<protein>
    <submittedName>
        <fullName evidence="1">Unannotated protein</fullName>
    </submittedName>
</protein>
<organism evidence="1">
    <name type="scientific">freshwater metagenome</name>
    <dbReference type="NCBI Taxonomy" id="449393"/>
    <lineage>
        <taxon>unclassified sequences</taxon>
        <taxon>metagenomes</taxon>
        <taxon>ecological metagenomes</taxon>
    </lineage>
</organism>
<accession>A0A6J6DV85</accession>
<proteinExistence type="predicted"/>
<dbReference type="EMBL" id="CAEZTD010000098">
    <property type="protein sequence ID" value="CAB4568022.1"/>
    <property type="molecule type" value="Genomic_DNA"/>
</dbReference>
<reference evidence="1" key="1">
    <citation type="submission" date="2020-05" db="EMBL/GenBank/DDBJ databases">
        <authorList>
            <person name="Chiriac C."/>
            <person name="Salcher M."/>
            <person name="Ghai R."/>
            <person name="Kavagutti S V."/>
        </authorList>
    </citation>
    <scope>NUCLEOTIDE SEQUENCE</scope>
</reference>
<sequence length="150" mass="16409">MSLVAALHIFGELLTEGSQHRDAALADDRYGATELCRGGRRFASDEARSKNDNPCTRGEFASQAHGVIKSANRVNAMSRLSRQIEPARTQSSCNDERAVLNRRTIGQGDGVRVEVTGNHGVAEYPFHVVENLGKRERDGGVVDILSEDLF</sequence>
<dbReference type="AlphaFoldDB" id="A0A6J6DV85"/>
<evidence type="ECO:0000313" key="1">
    <source>
        <dbReference type="EMBL" id="CAB4568022.1"/>
    </source>
</evidence>
<gene>
    <name evidence="1" type="ORF">UFOPK1591_01142</name>
</gene>